<evidence type="ECO:0000313" key="4">
    <source>
        <dbReference type="EMBL" id="CAB4702191.1"/>
    </source>
</evidence>
<feature type="domain" description="Amidohydrolase-related" evidence="2">
    <location>
        <begin position="4"/>
        <end position="245"/>
    </location>
</feature>
<keyword evidence="1" id="KW-0378">Hydrolase</keyword>
<dbReference type="SUPFAM" id="SSF51556">
    <property type="entry name" value="Metallo-dependent hydrolases"/>
    <property type="match status" value="1"/>
</dbReference>
<protein>
    <submittedName>
        <fullName evidence="6">Unannotated protein</fullName>
    </submittedName>
</protein>
<sequence>MSAVTPGMVCSHHHLYSALARGMPAPPRQPTKFREILEQVWWRLDVALDEEMIRWSAMLGAAEALMCGTTAIVDHHESPTCIDGSLSVIADACAAVGVRTNLAYGVTDRHGPEGARRGLAENERFLRSGGRGMVGVHAAFTCGDDTLHAAAGLASDLGVGVHIHVAEGPDDIAAGERLQTLARDDWHLVHCVYLDRDLPGTIAHNPRSNMNNAVGYAAPATRPNRIVLGTDGIGADMLEEARLAYVRLRESDVLATPDVVWTWLDNGYALFPEARADRVTWNYDHADSGWHVVFTPGIRALQVEVGGEVLLRDGLPTRVDLAEVRAKAAEQAQRLFARL</sequence>
<dbReference type="AlphaFoldDB" id="A0A6J7C6K7"/>
<dbReference type="PANTHER" id="PTHR43794">
    <property type="entry name" value="AMINOHYDROLASE SSNA-RELATED"/>
    <property type="match status" value="1"/>
</dbReference>
<dbReference type="EMBL" id="CAESGF010000026">
    <property type="protein sequence ID" value="CAB4365218.1"/>
    <property type="molecule type" value="Genomic_DNA"/>
</dbReference>
<evidence type="ECO:0000259" key="2">
    <source>
        <dbReference type="Pfam" id="PF01979"/>
    </source>
</evidence>
<dbReference type="InterPro" id="IPR011059">
    <property type="entry name" value="Metal-dep_hydrolase_composite"/>
</dbReference>
<dbReference type="InterPro" id="IPR032466">
    <property type="entry name" value="Metal_Hydrolase"/>
</dbReference>
<proteinExistence type="predicted"/>
<gene>
    <name evidence="4" type="ORF">UFOPK2656_00126</name>
    <name evidence="5" type="ORF">UFOPK3099_02590</name>
    <name evidence="6" type="ORF">UFOPK3267_02383</name>
    <name evidence="7" type="ORF">UFOPK3651_01976</name>
    <name evidence="8" type="ORF">UFOPK3931_01344</name>
    <name evidence="3" type="ORF">UFOPK4189_02967</name>
</gene>
<evidence type="ECO:0000313" key="5">
    <source>
        <dbReference type="EMBL" id="CAB4834737.1"/>
    </source>
</evidence>
<organism evidence="6">
    <name type="scientific">freshwater metagenome</name>
    <dbReference type="NCBI Taxonomy" id="449393"/>
    <lineage>
        <taxon>unclassified sequences</taxon>
        <taxon>metagenomes</taxon>
        <taxon>ecological metagenomes</taxon>
    </lineage>
</organism>
<dbReference type="InterPro" id="IPR006680">
    <property type="entry name" value="Amidohydro-rel"/>
</dbReference>
<dbReference type="Pfam" id="PF01979">
    <property type="entry name" value="Amidohydro_1"/>
    <property type="match status" value="1"/>
</dbReference>
<dbReference type="GO" id="GO:0016810">
    <property type="term" value="F:hydrolase activity, acting on carbon-nitrogen (but not peptide) bonds"/>
    <property type="evidence" value="ECO:0007669"/>
    <property type="project" value="InterPro"/>
</dbReference>
<dbReference type="EMBL" id="CAFAAV010000270">
    <property type="protein sequence ID" value="CAB4834737.1"/>
    <property type="molecule type" value="Genomic_DNA"/>
</dbReference>
<evidence type="ECO:0000313" key="3">
    <source>
        <dbReference type="EMBL" id="CAB4365218.1"/>
    </source>
</evidence>
<dbReference type="Gene3D" id="3.20.20.140">
    <property type="entry name" value="Metal-dependent hydrolases"/>
    <property type="match status" value="1"/>
</dbReference>
<dbReference type="EMBL" id="CAFBIY010000166">
    <property type="protein sequence ID" value="CAB4852861.1"/>
    <property type="molecule type" value="Genomic_DNA"/>
</dbReference>
<name>A0A6J7C6K7_9ZZZZ</name>
<evidence type="ECO:0000313" key="8">
    <source>
        <dbReference type="EMBL" id="CAB4988805.1"/>
    </source>
</evidence>
<dbReference type="InterPro" id="IPR050287">
    <property type="entry name" value="MTA/SAH_deaminase"/>
</dbReference>
<evidence type="ECO:0000313" key="6">
    <source>
        <dbReference type="EMBL" id="CAB4852861.1"/>
    </source>
</evidence>
<dbReference type="EMBL" id="CAEZYF010000001">
    <property type="protein sequence ID" value="CAB4702191.1"/>
    <property type="molecule type" value="Genomic_DNA"/>
</dbReference>
<evidence type="ECO:0000313" key="7">
    <source>
        <dbReference type="EMBL" id="CAB4938441.1"/>
    </source>
</evidence>
<dbReference type="SUPFAM" id="SSF51338">
    <property type="entry name" value="Composite domain of metallo-dependent hydrolases"/>
    <property type="match status" value="1"/>
</dbReference>
<reference evidence="6" key="1">
    <citation type="submission" date="2020-05" db="EMBL/GenBank/DDBJ databases">
        <authorList>
            <person name="Chiriac C."/>
            <person name="Salcher M."/>
            <person name="Ghai R."/>
            <person name="Kavagutti S V."/>
        </authorList>
    </citation>
    <scope>NUCLEOTIDE SEQUENCE</scope>
</reference>
<accession>A0A6J7C6K7</accession>
<evidence type="ECO:0000256" key="1">
    <source>
        <dbReference type="ARBA" id="ARBA00022801"/>
    </source>
</evidence>
<dbReference type="EMBL" id="CAFBOL010000029">
    <property type="protein sequence ID" value="CAB4988805.1"/>
    <property type="molecule type" value="Genomic_DNA"/>
</dbReference>
<dbReference type="PANTHER" id="PTHR43794:SF11">
    <property type="entry name" value="AMIDOHYDROLASE-RELATED DOMAIN-CONTAINING PROTEIN"/>
    <property type="match status" value="1"/>
</dbReference>
<dbReference type="EMBL" id="CAFBMT010000010">
    <property type="protein sequence ID" value="CAB4938441.1"/>
    <property type="molecule type" value="Genomic_DNA"/>
</dbReference>